<evidence type="ECO:0000256" key="1">
    <source>
        <dbReference type="ARBA" id="ARBA00022737"/>
    </source>
</evidence>
<feature type="region of interest" description="Disordered" evidence="4">
    <location>
        <begin position="1"/>
        <end position="26"/>
    </location>
</feature>
<proteinExistence type="predicted"/>
<feature type="domain" description="Sushi" evidence="5">
    <location>
        <begin position="109"/>
        <end position="166"/>
    </location>
</feature>
<keyword evidence="1" id="KW-0677">Repeat</keyword>
<reference evidence="6 7" key="1">
    <citation type="journal article" date="2020" name="Nature">
        <title>Six reference-quality genomes reveal evolution of bat adaptations.</title>
        <authorList>
            <person name="Jebb D."/>
            <person name="Huang Z."/>
            <person name="Pippel M."/>
            <person name="Hughes G.M."/>
            <person name="Lavrichenko K."/>
            <person name="Devanna P."/>
            <person name="Winkler S."/>
            <person name="Jermiin L.S."/>
            <person name="Skirmuntt E.C."/>
            <person name="Katzourakis A."/>
            <person name="Burkitt-Gray L."/>
            <person name="Ray D.A."/>
            <person name="Sullivan K.A.M."/>
            <person name="Roscito J.G."/>
            <person name="Kirilenko B.M."/>
            <person name="Davalos L.M."/>
            <person name="Corthals A.P."/>
            <person name="Power M.L."/>
            <person name="Jones G."/>
            <person name="Ransome R.D."/>
            <person name="Dechmann D.K.N."/>
            <person name="Locatelli A.G."/>
            <person name="Puechmaille S.J."/>
            <person name="Fedrigo O."/>
            <person name="Jarvis E.D."/>
            <person name="Hiller M."/>
            <person name="Vernes S.C."/>
            <person name="Myers E.W."/>
            <person name="Teeling E.C."/>
        </authorList>
    </citation>
    <scope>NUCLEOTIDE SEQUENCE [LARGE SCALE GENOMIC DNA]</scope>
    <source>
        <strain evidence="6">Bat1K_MPI-CBG_1</strain>
    </source>
</reference>
<dbReference type="AlphaFoldDB" id="A0A833YHX2"/>
<dbReference type="SUPFAM" id="SSF57535">
    <property type="entry name" value="Complement control module/SCR domain"/>
    <property type="match status" value="3"/>
</dbReference>
<name>A0A833YHX2_9CHIR</name>
<dbReference type="Proteomes" id="UP000664940">
    <property type="component" value="Unassembled WGS sequence"/>
</dbReference>
<feature type="domain" description="Sushi" evidence="5">
    <location>
        <begin position="167"/>
        <end position="223"/>
    </location>
</feature>
<gene>
    <name evidence="6" type="ORF">HJG60_001841</name>
</gene>
<feature type="disulfide bond" evidence="3">
    <location>
        <begin position="79"/>
        <end position="106"/>
    </location>
</feature>
<evidence type="ECO:0000256" key="4">
    <source>
        <dbReference type="SAM" id="MobiDB-lite"/>
    </source>
</evidence>
<keyword evidence="2 3" id="KW-1015">Disulfide bond</keyword>
<dbReference type="InterPro" id="IPR051277">
    <property type="entry name" value="SEZ6_CSMD_C4BPB_Regulators"/>
</dbReference>
<dbReference type="PANTHER" id="PTHR45656">
    <property type="entry name" value="PROTEIN CBR-CLEC-78"/>
    <property type="match status" value="1"/>
</dbReference>
<comment type="caution">
    <text evidence="6">The sequence shown here is derived from an EMBL/GenBank/DDBJ whole genome shotgun (WGS) entry which is preliminary data.</text>
</comment>
<keyword evidence="3" id="KW-0768">Sushi</keyword>
<dbReference type="InterPro" id="IPR000436">
    <property type="entry name" value="Sushi_SCR_CCP_dom"/>
</dbReference>
<dbReference type="SMART" id="SM00032">
    <property type="entry name" value="CCP"/>
    <property type="match status" value="3"/>
</dbReference>
<sequence length="287" mass="32169">MWMDMDMEEHKESESLIQQEDSQSWGRGSNEGFLTAQDVLGESVSIFLPAESCPELPPVDNSVFVAKEMKGQIWGAYFCLKGYHLVGERNLFCNASKEWNASIPKCRLGHCPDPVLVNGEVSALGPVNVSDKITLKCNEQYILKGSNWSQCGEDHTWVPPLPVCRSKHCGPPGYPADGYFEGSDFSSGSTITYKCEKGYRLVGTRDQQCIDGEWNSELPACELIQEPPKPALQIEYEKALLAFKESKELCKATENFMQRLKESGLTMEEVKIFLEVKKAELEAKMFS</sequence>
<feature type="compositionally biased region" description="Polar residues" evidence="4">
    <location>
        <begin position="15"/>
        <end position="26"/>
    </location>
</feature>
<feature type="domain" description="Sushi" evidence="5">
    <location>
        <begin position="51"/>
        <end position="108"/>
    </location>
</feature>
<accession>A0A833YHX2</accession>
<organism evidence="6 7">
    <name type="scientific">Phyllostomus discolor</name>
    <name type="common">pale spear-nosed bat</name>
    <dbReference type="NCBI Taxonomy" id="89673"/>
    <lineage>
        <taxon>Eukaryota</taxon>
        <taxon>Metazoa</taxon>
        <taxon>Chordata</taxon>
        <taxon>Craniata</taxon>
        <taxon>Vertebrata</taxon>
        <taxon>Euteleostomi</taxon>
        <taxon>Mammalia</taxon>
        <taxon>Eutheria</taxon>
        <taxon>Laurasiatheria</taxon>
        <taxon>Chiroptera</taxon>
        <taxon>Yangochiroptera</taxon>
        <taxon>Phyllostomidae</taxon>
        <taxon>Phyllostominae</taxon>
        <taxon>Phyllostomus</taxon>
    </lineage>
</organism>
<protein>
    <submittedName>
        <fullName evidence="6">Complement component 4 binding protein beta</fullName>
    </submittedName>
</protein>
<dbReference type="Gene3D" id="2.10.70.10">
    <property type="entry name" value="Complement Module, domain 1"/>
    <property type="match status" value="3"/>
</dbReference>
<dbReference type="PROSITE" id="PS50923">
    <property type="entry name" value="SUSHI"/>
    <property type="match status" value="3"/>
</dbReference>
<feature type="disulfide bond" evidence="3">
    <location>
        <begin position="137"/>
        <end position="164"/>
    </location>
</feature>
<dbReference type="Pfam" id="PF00084">
    <property type="entry name" value="Sushi"/>
    <property type="match status" value="3"/>
</dbReference>
<dbReference type="CDD" id="cd00033">
    <property type="entry name" value="CCP"/>
    <property type="match status" value="3"/>
</dbReference>
<dbReference type="PANTHER" id="PTHR45656:SF14">
    <property type="entry name" value="C4B-BINDING PROTEIN BETA CHAIN"/>
    <property type="match status" value="1"/>
</dbReference>
<evidence type="ECO:0000259" key="5">
    <source>
        <dbReference type="PROSITE" id="PS50923"/>
    </source>
</evidence>
<evidence type="ECO:0000313" key="7">
    <source>
        <dbReference type="Proteomes" id="UP000664940"/>
    </source>
</evidence>
<dbReference type="InterPro" id="IPR035976">
    <property type="entry name" value="Sushi/SCR/CCP_sf"/>
</dbReference>
<evidence type="ECO:0000256" key="2">
    <source>
        <dbReference type="ARBA" id="ARBA00023157"/>
    </source>
</evidence>
<evidence type="ECO:0000313" key="6">
    <source>
        <dbReference type="EMBL" id="KAF6074078.1"/>
    </source>
</evidence>
<comment type="caution">
    <text evidence="3">Lacks conserved residue(s) required for the propagation of feature annotation.</text>
</comment>
<dbReference type="EMBL" id="JABVXQ010000015">
    <property type="protein sequence ID" value="KAF6074078.1"/>
    <property type="molecule type" value="Genomic_DNA"/>
</dbReference>
<evidence type="ECO:0000256" key="3">
    <source>
        <dbReference type="PROSITE-ProRule" id="PRU00302"/>
    </source>
</evidence>